<sequence>MHMDISNTLSPQLVSHRERLAGLKADTEASITSIDRVEHCYNALAGGISRFHDQSCQAAVSIRRNDCDRDCCTLQDISPWRHSRCHSGSEALVAHTSAAALRCKRTESQLASE</sequence>
<dbReference type="AlphaFoldDB" id="A0A9K3D1S2"/>
<protein>
    <submittedName>
        <fullName evidence="1">Uncharacterized protein</fullName>
    </submittedName>
</protein>
<accession>A0A9K3D1S2</accession>
<comment type="caution">
    <text evidence="1">The sequence shown here is derived from an EMBL/GenBank/DDBJ whole genome shotgun (WGS) entry which is preliminary data.</text>
</comment>
<reference evidence="1 2" key="1">
    <citation type="journal article" date="2018" name="PLoS ONE">
        <title>The draft genome of Kipferlia bialata reveals reductive genome evolution in fornicate parasites.</title>
        <authorList>
            <person name="Tanifuji G."/>
            <person name="Takabayashi S."/>
            <person name="Kume K."/>
            <person name="Takagi M."/>
            <person name="Nakayama T."/>
            <person name="Kamikawa R."/>
            <person name="Inagaki Y."/>
            <person name="Hashimoto T."/>
        </authorList>
    </citation>
    <scope>NUCLEOTIDE SEQUENCE [LARGE SCALE GENOMIC DNA]</scope>
    <source>
        <strain evidence="1">NY0173</strain>
    </source>
</reference>
<keyword evidence="2" id="KW-1185">Reference proteome</keyword>
<name>A0A9K3D1S2_9EUKA</name>
<proteinExistence type="predicted"/>
<dbReference type="EMBL" id="BDIP01003224">
    <property type="protein sequence ID" value="GIQ87429.1"/>
    <property type="molecule type" value="Genomic_DNA"/>
</dbReference>
<evidence type="ECO:0000313" key="2">
    <source>
        <dbReference type="Proteomes" id="UP000265618"/>
    </source>
</evidence>
<organism evidence="1 2">
    <name type="scientific">Kipferlia bialata</name>
    <dbReference type="NCBI Taxonomy" id="797122"/>
    <lineage>
        <taxon>Eukaryota</taxon>
        <taxon>Metamonada</taxon>
        <taxon>Carpediemonas-like organisms</taxon>
        <taxon>Kipferlia</taxon>
    </lineage>
</organism>
<evidence type="ECO:0000313" key="1">
    <source>
        <dbReference type="EMBL" id="GIQ87429.1"/>
    </source>
</evidence>
<gene>
    <name evidence="1" type="ORF">KIPB_009466</name>
</gene>
<dbReference type="Proteomes" id="UP000265618">
    <property type="component" value="Unassembled WGS sequence"/>
</dbReference>